<protein>
    <submittedName>
        <fullName evidence="1">Uncharacterized protein</fullName>
    </submittedName>
</protein>
<name>A0ABQ2IQ36_9PSEU</name>
<accession>A0ABQ2IQ36</accession>
<gene>
    <name evidence="1" type="ORF">GCM10011609_76980</name>
</gene>
<proteinExistence type="predicted"/>
<comment type="caution">
    <text evidence="1">The sequence shown here is derived from an EMBL/GenBank/DDBJ whole genome shotgun (WGS) entry which is preliminary data.</text>
</comment>
<dbReference type="RefSeq" id="WP_189159810.1">
    <property type="nucleotide sequence ID" value="NZ_BMNC01000019.1"/>
</dbReference>
<evidence type="ECO:0000313" key="2">
    <source>
        <dbReference type="Proteomes" id="UP000597656"/>
    </source>
</evidence>
<dbReference type="EMBL" id="BMNC01000019">
    <property type="protein sequence ID" value="GGN23863.1"/>
    <property type="molecule type" value="Genomic_DNA"/>
</dbReference>
<dbReference type="Proteomes" id="UP000597656">
    <property type="component" value="Unassembled WGS sequence"/>
</dbReference>
<sequence>MTTTARSLVARAITEARYRRGIDAVGANYRPEDLPQWTRRDVTARKIAERLMVSPDTVAVIDDPDRRYGISRPQPGDLITITDPVTSRVLRFVPDFTAPDQRWLLIDECPDCGGIVPVARVAGLADVGDYLDPDNDTRFDHLPAEHHGDPAHRTDCSHHDCPRLACSHRD</sequence>
<organism evidence="1 2">
    <name type="scientific">Lentzea pudingi</name>
    <dbReference type="NCBI Taxonomy" id="1789439"/>
    <lineage>
        <taxon>Bacteria</taxon>
        <taxon>Bacillati</taxon>
        <taxon>Actinomycetota</taxon>
        <taxon>Actinomycetes</taxon>
        <taxon>Pseudonocardiales</taxon>
        <taxon>Pseudonocardiaceae</taxon>
        <taxon>Lentzea</taxon>
    </lineage>
</organism>
<keyword evidence="2" id="KW-1185">Reference proteome</keyword>
<evidence type="ECO:0000313" key="1">
    <source>
        <dbReference type="EMBL" id="GGN23863.1"/>
    </source>
</evidence>
<reference evidence="2" key="1">
    <citation type="journal article" date="2019" name="Int. J. Syst. Evol. Microbiol.">
        <title>The Global Catalogue of Microorganisms (GCM) 10K type strain sequencing project: providing services to taxonomists for standard genome sequencing and annotation.</title>
        <authorList>
            <consortium name="The Broad Institute Genomics Platform"/>
            <consortium name="The Broad Institute Genome Sequencing Center for Infectious Disease"/>
            <person name="Wu L."/>
            <person name="Ma J."/>
        </authorList>
    </citation>
    <scope>NUCLEOTIDE SEQUENCE [LARGE SCALE GENOMIC DNA]</scope>
    <source>
        <strain evidence="2">CGMCC 4.7319</strain>
    </source>
</reference>